<feature type="region of interest" description="Disordered" evidence="1">
    <location>
        <begin position="57"/>
        <end position="79"/>
    </location>
</feature>
<feature type="domain" description="SAP" evidence="2">
    <location>
        <begin position="1"/>
        <end position="35"/>
    </location>
</feature>
<evidence type="ECO:0000259" key="2">
    <source>
        <dbReference type="PROSITE" id="PS50800"/>
    </source>
</evidence>
<evidence type="ECO:0000313" key="3">
    <source>
        <dbReference type="EMBL" id="QHS79905.1"/>
    </source>
</evidence>
<feature type="domain" description="SAP" evidence="2">
    <location>
        <begin position="98"/>
        <end position="132"/>
    </location>
</feature>
<dbReference type="AlphaFoldDB" id="A0A6C0AKQ6"/>
<sequence>MTGLKTKTLRRMLKKAGLKVSGKKATLRARAKKAHILRGGQGPFSMSLGSAEESMPLPGAQAGGGWAGDGNASFPTMEGPGLVGQTYMLSTGGRRHRHHGLKTKSLKKILKKAGLKTSGKKSTLTKRAKSAHLLGGSATSSSGSNEQAGLVRPDGVWDAPNA</sequence>
<accession>A0A6C0AKQ6</accession>
<feature type="region of interest" description="Disordered" evidence="1">
    <location>
        <begin position="115"/>
        <end position="162"/>
    </location>
</feature>
<feature type="compositionally biased region" description="Basic residues" evidence="1">
    <location>
        <begin position="93"/>
        <end position="104"/>
    </location>
</feature>
<proteinExistence type="predicted"/>
<reference evidence="3" key="1">
    <citation type="journal article" date="2020" name="Nature">
        <title>Giant virus diversity and host interactions through global metagenomics.</title>
        <authorList>
            <person name="Schulz F."/>
            <person name="Roux S."/>
            <person name="Paez-Espino D."/>
            <person name="Jungbluth S."/>
            <person name="Walsh D.A."/>
            <person name="Denef V.J."/>
            <person name="McMahon K.D."/>
            <person name="Konstantinidis K.T."/>
            <person name="Eloe-Fadrosh E.A."/>
            <person name="Kyrpides N.C."/>
            <person name="Woyke T."/>
        </authorList>
    </citation>
    <scope>NUCLEOTIDE SEQUENCE</scope>
    <source>
        <strain evidence="3">GVMAG-S-1035375-24</strain>
    </source>
</reference>
<dbReference type="InterPro" id="IPR003034">
    <property type="entry name" value="SAP_dom"/>
</dbReference>
<evidence type="ECO:0000256" key="1">
    <source>
        <dbReference type="SAM" id="MobiDB-lite"/>
    </source>
</evidence>
<dbReference type="SMART" id="SM00513">
    <property type="entry name" value="SAP"/>
    <property type="match status" value="2"/>
</dbReference>
<name>A0A6C0AKQ6_9ZZZZ</name>
<feature type="compositionally biased region" description="Low complexity" evidence="1">
    <location>
        <begin position="131"/>
        <end position="144"/>
    </location>
</feature>
<feature type="region of interest" description="Disordered" evidence="1">
    <location>
        <begin position="85"/>
        <end position="104"/>
    </location>
</feature>
<dbReference type="InterPro" id="IPR036361">
    <property type="entry name" value="SAP_dom_sf"/>
</dbReference>
<dbReference type="Gene3D" id="1.10.720.30">
    <property type="entry name" value="SAP domain"/>
    <property type="match status" value="1"/>
</dbReference>
<dbReference type="PROSITE" id="PS50800">
    <property type="entry name" value="SAP"/>
    <property type="match status" value="2"/>
</dbReference>
<organism evidence="3">
    <name type="scientific">viral metagenome</name>
    <dbReference type="NCBI Taxonomy" id="1070528"/>
    <lineage>
        <taxon>unclassified sequences</taxon>
        <taxon>metagenomes</taxon>
        <taxon>organismal metagenomes</taxon>
    </lineage>
</organism>
<dbReference type="EMBL" id="MN740664">
    <property type="protein sequence ID" value="QHS79905.1"/>
    <property type="molecule type" value="Genomic_DNA"/>
</dbReference>
<protein>
    <recommendedName>
        <fullName evidence="2">SAP domain-containing protein</fullName>
    </recommendedName>
</protein>
<dbReference type="SUPFAM" id="SSF68906">
    <property type="entry name" value="SAP domain"/>
    <property type="match status" value="1"/>
</dbReference>